<dbReference type="InterPro" id="IPR013154">
    <property type="entry name" value="ADH-like_N"/>
</dbReference>
<reference evidence="2 3" key="1">
    <citation type="journal article" date="2016" name="Genome Announc.">
        <title>Genome Sequence of Madurella mycetomatis mm55, Isolated from a Human Mycetoma Case in Sudan.</title>
        <authorList>
            <person name="Smit S."/>
            <person name="Derks M.F."/>
            <person name="Bervoets S."/>
            <person name="Fahal A."/>
            <person name="van Leeuwen W."/>
            <person name="van Belkum A."/>
            <person name="van de Sande W.W."/>
        </authorList>
    </citation>
    <scope>NUCLEOTIDE SEQUENCE [LARGE SCALE GENOMIC DNA]</scope>
    <source>
        <strain evidence="3">mm55</strain>
    </source>
</reference>
<dbReference type="SUPFAM" id="SSF50129">
    <property type="entry name" value="GroES-like"/>
    <property type="match status" value="1"/>
</dbReference>
<comment type="caution">
    <text evidence="2">The sequence shown here is derived from an EMBL/GenBank/DDBJ whole genome shotgun (WGS) entry which is preliminary data.</text>
</comment>
<dbReference type="Gene3D" id="3.90.180.10">
    <property type="entry name" value="Medium-chain alcohol dehydrogenases, catalytic domain"/>
    <property type="match status" value="1"/>
</dbReference>
<dbReference type="EMBL" id="LCTW02000139">
    <property type="protein sequence ID" value="KXX77949.1"/>
    <property type="molecule type" value="Genomic_DNA"/>
</dbReference>
<dbReference type="GO" id="GO:0005739">
    <property type="term" value="C:mitochondrion"/>
    <property type="evidence" value="ECO:0007669"/>
    <property type="project" value="TreeGrafter"/>
</dbReference>
<dbReference type="PANTHER" id="PTHR11695:SF294">
    <property type="entry name" value="RETICULON-4-INTERACTING PROTEIN 1, MITOCHONDRIAL"/>
    <property type="match status" value="1"/>
</dbReference>
<dbReference type="SMART" id="SM00829">
    <property type="entry name" value="PKS_ER"/>
    <property type="match status" value="1"/>
</dbReference>
<proteinExistence type="predicted"/>
<dbReference type="InterPro" id="IPR036291">
    <property type="entry name" value="NAD(P)-bd_dom_sf"/>
</dbReference>
<dbReference type="AlphaFoldDB" id="A0A175W398"/>
<dbReference type="Pfam" id="PF13602">
    <property type="entry name" value="ADH_zinc_N_2"/>
    <property type="match status" value="1"/>
</dbReference>
<gene>
    <name evidence="2" type="ORF">MMYC01_206779</name>
</gene>
<dbReference type="Gene3D" id="3.40.50.720">
    <property type="entry name" value="NAD(P)-binding Rossmann-like Domain"/>
    <property type="match status" value="1"/>
</dbReference>
<evidence type="ECO:0000313" key="2">
    <source>
        <dbReference type="EMBL" id="KXX77949.1"/>
    </source>
</evidence>
<dbReference type="GO" id="GO:0016491">
    <property type="term" value="F:oxidoreductase activity"/>
    <property type="evidence" value="ECO:0007669"/>
    <property type="project" value="InterPro"/>
</dbReference>
<dbReference type="SUPFAM" id="SSF51735">
    <property type="entry name" value="NAD(P)-binding Rossmann-fold domains"/>
    <property type="match status" value="1"/>
</dbReference>
<name>A0A175W398_9PEZI</name>
<dbReference type="CDD" id="cd08267">
    <property type="entry name" value="MDR1"/>
    <property type="match status" value="1"/>
</dbReference>
<sequence>MAIPQTMKAWTTARTGTPRQALSFQPSIPTPSLPPSSSLLLVKVTHAALNPVDLALLKTCPPWLPFRHSPTPAMDFAGEVVAAGSGALLAGSPVALGTRVAGAIGLREVATGKGSLAEYVAVDVRSVAVVPDGMDGKEAAGLMGIAGQTAAAMVRNAGFGIGDGTPGRVLVNGASGGVGSVAVQALKGMGKEVVAVCSGGNADMMRRLGADEVIDYRVHSPLERHLVEKFGQGQFDAILDCVGNQALFTHSPDYLKKDGRFVSIVGGWSQGVIPFVRNKLIPVFLGGIPRSYTIFLLIASGETAKEVAGWVERGLIRQAPIDSEFSMEQAVEAYEKLATGRAKGKIVIKVGGPA</sequence>
<evidence type="ECO:0000313" key="3">
    <source>
        <dbReference type="Proteomes" id="UP000078237"/>
    </source>
</evidence>
<dbReference type="InterPro" id="IPR020843">
    <property type="entry name" value="ER"/>
</dbReference>
<organism evidence="2 3">
    <name type="scientific">Madurella mycetomatis</name>
    <dbReference type="NCBI Taxonomy" id="100816"/>
    <lineage>
        <taxon>Eukaryota</taxon>
        <taxon>Fungi</taxon>
        <taxon>Dikarya</taxon>
        <taxon>Ascomycota</taxon>
        <taxon>Pezizomycotina</taxon>
        <taxon>Sordariomycetes</taxon>
        <taxon>Sordariomycetidae</taxon>
        <taxon>Sordariales</taxon>
        <taxon>Sordariales incertae sedis</taxon>
        <taxon>Madurella</taxon>
    </lineage>
</organism>
<keyword evidence="3" id="KW-1185">Reference proteome</keyword>
<feature type="domain" description="Enoyl reductase (ER)" evidence="1">
    <location>
        <begin position="16"/>
        <end position="348"/>
    </location>
</feature>
<dbReference type="Pfam" id="PF08240">
    <property type="entry name" value="ADH_N"/>
    <property type="match status" value="1"/>
</dbReference>
<accession>A0A175W398</accession>
<evidence type="ECO:0000259" key="1">
    <source>
        <dbReference type="SMART" id="SM00829"/>
    </source>
</evidence>
<protein>
    <submittedName>
        <fullName evidence="2">Quinone-oxidoreductase, chloroplastic</fullName>
    </submittedName>
</protein>
<dbReference type="InterPro" id="IPR011032">
    <property type="entry name" value="GroES-like_sf"/>
</dbReference>
<dbReference type="OrthoDB" id="3509362at2759"/>
<dbReference type="VEuPathDB" id="FungiDB:MMYC01_206779"/>
<dbReference type="InterPro" id="IPR050700">
    <property type="entry name" value="YIM1/Zinc_Alcohol_DH_Fams"/>
</dbReference>
<dbReference type="STRING" id="100816.A0A175W398"/>
<dbReference type="PANTHER" id="PTHR11695">
    <property type="entry name" value="ALCOHOL DEHYDROGENASE RELATED"/>
    <property type="match status" value="1"/>
</dbReference>
<dbReference type="Proteomes" id="UP000078237">
    <property type="component" value="Unassembled WGS sequence"/>
</dbReference>